<dbReference type="RefSeq" id="WP_386676840.1">
    <property type="nucleotide sequence ID" value="NZ_JBHLTG010000016.1"/>
</dbReference>
<comment type="caution">
    <text evidence="3">The sequence shown here is derived from an EMBL/GenBank/DDBJ whole genome shotgun (WGS) entry which is preliminary data.</text>
</comment>
<dbReference type="Pfam" id="PF00175">
    <property type="entry name" value="NAD_binding_1"/>
    <property type="match status" value="1"/>
</dbReference>
<organism evidence="3 4">
    <name type="scientific">Lysobacter korlensis</name>
    <dbReference type="NCBI Taxonomy" id="553636"/>
    <lineage>
        <taxon>Bacteria</taxon>
        <taxon>Pseudomonadati</taxon>
        <taxon>Pseudomonadota</taxon>
        <taxon>Gammaproteobacteria</taxon>
        <taxon>Lysobacterales</taxon>
        <taxon>Lysobacteraceae</taxon>
        <taxon>Lysobacter</taxon>
    </lineage>
</organism>
<reference evidence="3 4" key="1">
    <citation type="submission" date="2024-09" db="EMBL/GenBank/DDBJ databases">
        <authorList>
            <person name="Sun Q."/>
            <person name="Mori K."/>
        </authorList>
    </citation>
    <scope>NUCLEOTIDE SEQUENCE [LARGE SCALE GENOMIC DNA]</scope>
    <source>
        <strain evidence="3 4">KCTC 23076</strain>
    </source>
</reference>
<protein>
    <submittedName>
        <fullName evidence="3">Ferredoxin--NADP reductase</fullName>
    </submittedName>
</protein>
<dbReference type="Proteomes" id="UP001589896">
    <property type="component" value="Unassembled WGS sequence"/>
</dbReference>
<evidence type="ECO:0000256" key="1">
    <source>
        <dbReference type="SAM" id="MobiDB-lite"/>
    </source>
</evidence>
<dbReference type="SUPFAM" id="SSF63380">
    <property type="entry name" value="Riboflavin synthase domain-like"/>
    <property type="match status" value="1"/>
</dbReference>
<dbReference type="CDD" id="cd00322">
    <property type="entry name" value="FNR_like"/>
    <property type="match status" value="1"/>
</dbReference>
<evidence type="ECO:0000313" key="4">
    <source>
        <dbReference type="Proteomes" id="UP001589896"/>
    </source>
</evidence>
<dbReference type="InterPro" id="IPR039261">
    <property type="entry name" value="FNR_nucleotide-bd"/>
</dbReference>
<dbReference type="InterPro" id="IPR001433">
    <property type="entry name" value="OxRdtase_FAD/NAD-bd"/>
</dbReference>
<sequence>MTTATATNDSRAGTPAQADAGRPSALVMPGRAPVAPGWVFPALDRLTGARTARVAAIDTLAPGTVRLRIERPSGYSFTAGQFALLRVATPSGPDLRPLSLAGSPESELLEFATRVGASAFKQTVFGLERGDEVKVSRPMGGLRYDPGRPAVLIAGGTGITPLRSLLLSNAALSSPAPMQLLFSNRHWQWIPFRDELAEQERARENLHITWVQTSPVGTSRGANIHHGRITPELLRSRLEQLPDAVFYVGGSAAMTAEITGILRGLGVARGRIRSARQGRR</sequence>
<proteinExistence type="predicted"/>
<feature type="domain" description="FAD-binding FR-type" evidence="2">
    <location>
        <begin position="47"/>
        <end position="145"/>
    </location>
</feature>
<dbReference type="PRINTS" id="PR00410">
    <property type="entry name" value="PHEHYDRXLASE"/>
</dbReference>
<feature type="region of interest" description="Disordered" evidence="1">
    <location>
        <begin position="1"/>
        <end position="25"/>
    </location>
</feature>
<dbReference type="InterPro" id="IPR017927">
    <property type="entry name" value="FAD-bd_FR_type"/>
</dbReference>
<accession>A0ABV6S3F0</accession>
<dbReference type="PROSITE" id="PS51384">
    <property type="entry name" value="FAD_FR"/>
    <property type="match status" value="1"/>
</dbReference>
<dbReference type="EMBL" id="JBHLTG010000016">
    <property type="protein sequence ID" value="MFC0682643.1"/>
    <property type="molecule type" value="Genomic_DNA"/>
</dbReference>
<gene>
    <name evidence="3" type="ORF">ACFFGH_32845</name>
</gene>
<dbReference type="PANTHER" id="PTHR47354">
    <property type="entry name" value="NADH OXIDOREDUCTASE HCR"/>
    <property type="match status" value="1"/>
</dbReference>
<dbReference type="InterPro" id="IPR050415">
    <property type="entry name" value="MRET"/>
</dbReference>
<dbReference type="PANTHER" id="PTHR47354:SF5">
    <property type="entry name" value="PROTEIN RFBI"/>
    <property type="match status" value="1"/>
</dbReference>
<dbReference type="Gene3D" id="3.40.50.80">
    <property type="entry name" value="Nucleotide-binding domain of ferredoxin-NADP reductase (FNR) module"/>
    <property type="match status" value="1"/>
</dbReference>
<evidence type="ECO:0000259" key="2">
    <source>
        <dbReference type="PROSITE" id="PS51384"/>
    </source>
</evidence>
<evidence type="ECO:0000313" key="3">
    <source>
        <dbReference type="EMBL" id="MFC0682643.1"/>
    </source>
</evidence>
<dbReference type="SUPFAM" id="SSF52343">
    <property type="entry name" value="Ferredoxin reductase-like, C-terminal NADP-linked domain"/>
    <property type="match status" value="1"/>
</dbReference>
<dbReference type="InterPro" id="IPR017938">
    <property type="entry name" value="Riboflavin_synthase-like_b-brl"/>
</dbReference>
<dbReference type="Gene3D" id="2.40.30.10">
    <property type="entry name" value="Translation factors"/>
    <property type="match status" value="1"/>
</dbReference>
<name>A0ABV6S3F0_9GAMM</name>
<feature type="compositionally biased region" description="Polar residues" evidence="1">
    <location>
        <begin position="1"/>
        <end position="11"/>
    </location>
</feature>
<keyword evidence="4" id="KW-1185">Reference proteome</keyword>